<evidence type="ECO:0000256" key="7">
    <source>
        <dbReference type="ARBA" id="ARBA00023180"/>
    </source>
</evidence>
<keyword evidence="13" id="KW-1185">Reference proteome</keyword>
<keyword evidence="11" id="KW-1133">Transmembrane helix</keyword>
<dbReference type="Gene3D" id="2.60.40.1180">
    <property type="entry name" value="Golgi alpha-mannosidase II"/>
    <property type="match status" value="2"/>
</dbReference>
<comment type="similarity">
    <text evidence="2 10">Belongs to the glycosyl hydrolase 31 family.</text>
</comment>
<dbReference type="PANTHER" id="PTHR22762:SF133">
    <property type="entry name" value="P-TYPE DOMAIN-CONTAINING PROTEIN"/>
    <property type="match status" value="1"/>
</dbReference>
<evidence type="ECO:0000256" key="9">
    <source>
        <dbReference type="PROSITE-ProRule" id="PRU00779"/>
    </source>
</evidence>
<accession>A0ABM1ABN1</accession>
<dbReference type="PROSITE" id="PS00129">
    <property type="entry name" value="GLYCOSYL_HYDROL_F31_1"/>
    <property type="match status" value="1"/>
</dbReference>
<comment type="caution">
    <text evidence="9">Lacks conserved residue(s) required for the propagation of feature annotation.</text>
</comment>
<dbReference type="InterPro" id="IPR013780">
    <property type="entry name" value="Glyco_hydro_b"/>
</dbReference>
<proteinExistence type="inferred from homology"/>
<name>A0ABM1ABN1_APLCA</name>
<feature type="transmembrane region" description="Helical" evidence="11">
    <location>
        <begin position="12"/>
        <end position="33"/>
    </location>
</feature>
<keyword evidence="8 10" id="KW-0326">Glycosidase</keyword>
<dbReference type="InterPro" id="IPR030459">
    <property type="entry name" value="Glyco_hydro_31_CS"/>
</dbReference>
<evidence type="ECO:0000256" key="6">
    <source>
        <dbReference type="ARBA" id="ARBA00023157"/>
    </source>
</evidence>
<dbReference type="InterPro" id="IPR044913">
    <property type="entry name" value="P_trefoil_dom_sf"/>
</dbReference>
<evidence type="ECO:0000259" key="12">
    <source>
        <dbReference type="PROSITE" id="PS51448"/>
    </source>
</evidence>
<dbReference type="InterPro" id="IPR030458">
    <property type="entry name" value="Glyco_hydro_31_AS"/>
</dbReference>
<dbReference type="GeneID" id="101859444"/>
<dbReference type="CDD" id="cd06602">
    <property type="entry name" value="GH31_MGAM_SI_GAA"/>
    <property type="match status" value="1"/>
</dbReference>
<dbReference type="InterPro" id="IPR017853">
    <property type="entry name" value="GH"/>
</dbReference>
<dbReference type="Gene3D" id="4.10.110.10">
    <property type="entry name" value="Spasmolytic Protein, domain 1"/>
    <property type="match status" value="1"/>
</dbReference>
<keyword evidence="6" id="KW-1015">Disulfide bond</keyword>
<evidence type="ECO:0000256" key="3">
    <source>
        <dbReference type="ARBA" id="ARBA00022729"/>
    </source>
</evidence>
<dbReference type="InterPro" id="IPR000519">
    <property type="entry name" value="P_trefoil_dom"/>
</dbReference>
<sequence>MAGAVVNKSRVFIIIGAMIIIALIIALAVTLAVNNGDDDCPATQPAVTQGPSTPAAPQALKLDCYPEAQGGKRPVNEEQCKTRGCMFEPNPSAGEPGCYYKEGQYSLKVQQMALTATGVTVELSQIGNAPFGGDIRNWTFSFTNHGDDMARFKFDVSSGDRYQVPVPLFRPAPTPTSDSQKYELKVTDTDNFAFQILRKATGTVLFDTSSGPGSLILSDQFLQLTTRLTSPHVYGLGEHAHDSFRHDLSRTWGSFSRDQPPPWTPEANLYGVHPFYTCVEEEQGNTHGVFMFNSNSQEYSFAPTPSLTFRTIGGILDFYIFLGPSPELVVQQYTALIGRPMMPPYWSLGFQQCRYGYNNIENLREAVETTKAYDIPHDVQYVDIDHMDTRKIFTVDNASYPDLDGYFKSLQAEGMRIIYILDPCLISNETGYVPYERMKAVDGNVKWHPDAQVPANRSDPNGAILGYVWPQGPVVFPDFLKKEVNDIWAELIVDHSKQLTFDGLWIDMNEPASFGTNEERPFNWPENVRPYWSLHCPVNALDDPPYRTKAAYLYDYDDGSRQGRLSDKTFCMHTVQGEGGVYSHYDVHSLYGYSQSESTLRAARQATGQRSIVISRSTFPGSGRYVGHWLGDNESAWKDLKTSIIGMLEFNLFGIPYIGADICGFFQNTTVELCKRWMQLGAFYPFSRNHNGIGFIVQGPGQLGDDVGNASRDIMRVRYRLLPYLYLLFHQSHTQGGTVVRPLHHEFPTDQRALAVDSQFLWGSCLLISPILEKGQTSLTYYLPAGKWYDYYSHRGVSLIEGADQTQGVNDTSMPALHVRGGCVLVEQGYANNTHFSRQQKLTILAALDSEGNARGSFFWDDGDSLDTYDKGEYFMTDLEVANNTLTTSIAHRTTDTPPWAALVYEKLVILGVDTPLASVTVNGNQAIPVPDADTGSVVVPLNDFPMVNTLTVTWISAAP</sequence>
<dbReference type="InterPro" id="IPR011013">
    <property type="entry name" value="Gal_mutarotase_sf_dom"/>
</dbReference>
<dbReference type="Pfam" id="PF00088">
    <property type="entry name" value="Trefoil"/>
    <property type="match status" value="1"/>
</dbReference>
<dbReference type="SUPFAM" id="SSF74650">
    <property type="entry name" value="Galactose mutarotase-like"/>
    <property type="match status" value="1"/>
</dbReference>
<organism evidence="13 14">
    <name type="scientific">Aplysia californica</name>
    <name type="common">California sea hare</name>
    <dbReference type="NCBI Taxonomy" id="6500"/>
    <lineage>
        <taxon>Eukaryota</taxon>
        <taxon>Metazoa</taxon>
        <taxon>Spiralia</taxon>
        <taxon>Lophotrochozoa</taxon>
        <taxon>Mollusca</taxon>
        <taxon>Gastropoda</taxon>
        <taxon>Heterobranchia</taxon>
        <taxon>Euthyneura</taxon>
        <taxon>Tectipleura</taxon>
        <taxon>Aplysiida</taxon>
        <taxon>Aplysioidea</taxon>
        <taxon>Aplysiidae</taxon>
        <taxon>Aplysia</taxon>
    </lineage>
</organism>
<dbReference type="InterPro" id="IPR000322">
    <property type="entry name" value="Glyco_hydro_31_TIM"/>
</dbReference>
<feature type="domain" description="P-type" evidence="12">
    <location>
        <begin position="52"/>
        <end position="102"/>
    </location>
</feature>
<evidence type="ECO:0000256" key="11">
    <source>
        <dbReference type="SAM" id="Phobius"/>
    </source>
</evidence>
<evidence type="ECO:0000256" key="8">
    <source>
        <dbReference type="ARBA" id="ARBA00023295"/>
    </source>
</evidence>
<dbReference type="PROSITE" id="PS00707">
    <property type="entry name" value="GLYCOSYL_HYDROL_F31_2"/>
    <property type="match status" value="1"/>
</dbReference>
<reference evidence="14" key="1">
    <citation type="submission" date="2025-08" db="UniProtKB">
        <authorList>
            <consortium name="RefSeq"/>
        </authorList>
    </citation>
    <scope>IDENTIFICATION</scope>
</reference>
<dbReference type="Gene3D" id="3.20.20.80">
    <property type="entry name" value="Glycosidases"/>
    <property type="match status" value="1"/>
</dbReference>
<dbReference type="CDD" id="cd14752">
    <property type="entry name" value="GH31_N"/>
    <property type="match status" value="1"/>
</dbReference>
<protein>
    <submittedName>
        <fullName evidence="14">Maltase-glucoamylase, intestinal</fullName>
    </submittedName>
</protein>
<dbReference type="Pfam" id="PF21365">
    <property type="entry name" value="Glyco_hydro_31_3rd"/>
    <property type="match status" value="1"/>
</dbReference>
<evidence type="ECO:0000313" key="14">
    <source>
        <dbReference type="RefSeq" id="XP_012944618.1"/>
    </source>
</evidence>
<dbReference type="CDD" id="cd00111">
    <property type="entry name" value="Trefoil"/>
    <property type="match status" value="1"/>
</dbReference>
<dbReference type="PROSITE" id="PS51448">
    <property type="entry name" value="P_TREFOIL_2"/>
    <property type="match status" value="1"/>
</dbReference>
<evidence type="ECO:0000256" key="4">
    <source>
        <dbReference type="ARBA" id="ARBA00022801"/>
    </source>
</evidence>
<keyword evidence="11" id="KW-0812">Transmembrane</keyword>
<dbReference type="SUPFAM" id="SSF51011">
    <property type="entry name" value="Glycosyl hydrolase domain"/>
    <property type="match status" value="1"/>
</dbReference>
<evidence type="ECO:0000256" key="5">
    <source>
        <dbReference type="ARBA" id="ARBA00023136"/>
    </source>
</evidence>
<dbReference type="SUPFAM" id="SSF51445">
    <property type="entry name" value="(Trans)glycosidases"/>
    <property type="match status" value="1"/>
</dbReference>
<dbReference type="Pfam" id="PF01055">
    <property type="entry name" value="Glyco_hydro_31_2nd"/>
    <property type="match status" value="1"/>
</dbReference>
<dbReference type="PANTHER" id="PTHR22762">
    <property type="entry name" value="ALPHA-GLUCOSIDASE"/>
    <property type="match status" value="1"/>
</dbReference>
<evidence type="ECO:0000256" key="10">
    <source>
        <dbReference type="RuleBase" id="RU361185"/>
    </source>
</evidence>
<keyword evidence="5 11" id="KW-0472">Membrane</keyword>
<evidence type="ECO:0000313" key="13">
    <source>
        <dbReference type="Proteomes" id="UP000694888"/>
    </source>
</evidence>
<dbReference type="Gene3D" id="2.60.40.1760">
    <property type="entry name" value="glycosyl hydrolase (family 31)"/>
    <property type="match status" value="1"/>
</dbReference>
<evidence type="ECO:0000256" key="2">
    <source>
        <dbReference type="ARBA" id="ARBA00007806"/>
    </source>
</evidence>
<gene>
    <name evidence="14" type="primary">LOC101859444</name>
</gene>
<dbReference type="InterPro" id="IPR048395">
    <property type="entry name" value="Glyco_hydro_31_C"/>
</dbReference>
<keyword evidence="7" id="KW-0325">Glycoprotein</keyword>
<evidence type="ECO:0000256" key="1">
    <source>
        <dbReference type="ARBA" id="ARBA00004370"/>
    </source>
</evidence>
<keyword evidence="3" id="KW-0732">Signal</keyword>
<keyword evidence="4 10" id="KW-0378">Hydrolase</keyword>
<dbReference type="Proteomes" id="UP000694888">
    <property type="component" value="Unplaced"/>
</dbReference>
<dbReference type="RefSeq" id="XP_012944618.1">
    <property type="nucleotide sequence ID" value="XM_013089164.2"/>
</dbReference>
<comment type="subcellular location">
    <subcellularLocation>
        <location evidence="1">Membrane</location>
    </subcellularLocation>
</comment>